<feature type="region of interest" description="Disordered" evidence="8">
    <location>
        <begin position="327"/>
        <end position="349"/>
    </location>
</feature>
<dbReference type="PROSITE" id="PS50893">
    <property type="entry name" value="ABC_TRANSPORTER_2"/>
    <property type="match status" value="1"/>
</dbReference>
<feature type="transmembrane region" description="Helical" evidence="9">
    <location>
        <begin position="279"/>
        <end position="299"/>
    </location>
</feature>
<dbReference type="InterPro" id="IPR003439">
    <property type="entry name" value="ABC_transporter-like_ATP-bd"/>
</dbReference>
<keyword evidence="3 9" id="KW-0812">Transmembrane</keyword>
<evidence type="ECO:0000256" key="1">
    <source>
        <dbReference type="ARBA" id="ARBA00004141"/>
    </source>
</evidence>
<dbReference type="GO" id="GO:0005524">
    <property type="term" value="F:ATP binding"/>
    <property type="evidence" value="ECO:0007669"/>
    <property type="project" value="UniProtKB-KW"/>
</dbReference>
<dbReference type="InterPro" id="IPR050352">
    <property type="entry name" value="ABCG_transporters"/>
</dbReference>
<evidence type="ECO:0000313" key="11">
    <source>
        <dbReference type="EMBL" id="KAJ4394359.1"/>
    </source>
</evidence>
<keyword evidence="12" id="KW-1185">Reference proteome</keyword>
<feature type="transmembrane region" description="Helical" evidence="9">
    <location>
        <begin position="838"/>
        <end position="857"/>
    </location>
</feature>
<organism evidence="11 12">
    <name type="scientific">Gnomoniopsis smithogilvyi</name>
    <dbReference type="NCBI Taxonomy" id="1191159"/>
    <lineage>
        <taxon>Eukaryota</taxon>
        <taxon>Fungi</taxon>
        <taxon>Dikarya</taxon>
        <taxon>Ascomycota</taxon>
        <taxon>Pezizomycotina</taxon>
        <taxon>Sordariomycetes</taxon>
        <taxon>Sordariomycetidae</taxon>
        <taxon>Diaporthales</taxon>
        <taxon>Gnomoniaceae</taxon>
        <taxon>Gnomoniopsis</taxon>
    </lineage>
</organism>
<gene>
    <name evidence="11" type="ORF">N0V93_003576</name>
</gene>
<accession>A0A9W8YYM4</accession>
<evidence type="ECO:0000256" key="5">
    <source>
        <dbReference type="ARBA" id="ARBA00022840"/>
    </source>
</evidence>
<protein>
    <recommendedName>
        <fullName evidence="10">ABC transporter domain-containing protein</fullName>
    </recommendedName>
</protein>
<dbReference type="InterPro" id="IPR043926">
    <property type="entry name" value="ABCG_dom"/>
</dbReference>
<keyword evidence="6 9" id="KW-1133">Transmembrane helix</keyword>
<dbReference type="SMART" id="SM00382">
    <property type="entry name" value="AAA"/>
    <property type="match status" value="1"/>
</dbReference>
<evidence type="ECO:0000256" key="4">
    <source>
        <dbReference type="ARBA" id="ARBA00022741"/>
    </source>
</evidence>
<evidence type="ECO:0000313" key="12">
    <source>
        <dbReference type="Proteomes" id="UP001140453"/>
    </source>
</evidence>
<keyword evidence="2" id="KW-0813">Transport</keyword>
<name>A0A9W8YYM4_9PEZI</name>
<feature type="domain" description="ABC transporter" evidence="10">
    <location>
        <begin position="379"/>
        <end position="618"/>
    </location>
</feature>
<dbReference type="AlphaFoldDB" id="A0A9W8YYM4"/>
<feature type="transmembrane region" description="Helical" evidence="9">
    <location>
        <begin position="863"/>
        <end position="884"/>
    </location>
</feature>
<dbReference type="EMBL" id="JAPEVB010000002">
    <property type="protein sequence ID" value="KAJ4394359.1"/>
    <property type="molecule type" value="Genomic_DNA"/>
</dbReference>
<evidence type="ECO:0000256" key="3">
    <source>
        <dbReference type="ARBA" id="ARBA00022692"/>
    </source>
</evidence>
<dbReference type="InterPro" id="IPR013525">
    <property type="entry name" value="ABC2_TM"/>
</dbReference>
<dbReference type="GO" id="GO:0016020">
    <property type="term" value="C:membrane"/>
    <property type="evidence" value="ECO:0007669"/>
    <property type="project" value="UniProtKB-SubCell"/>
</dbReference>
<dbReference type="GO" id="GO:0140359">
    <property type="term" value="F:ABC-type transporter activity"/>
    <property type="evidence" value="ECO:0007669"/>
    <property type="project" value="InterPro"/>
</dbReference>
<evidence type="ECO:0000256" key="7">
    <source>
        <dbReference type="ARBA" id="ARBA00023136"/>
    </source>
</evidence>
<sequence>MSFSHPDQVTLSLPSDTPQDPFFPVEIPTGPAFLDTQACLCAYRQTPVTNSHEAAWECIGDQTDRVTVTKQGKWFRTIYNETIVNPTLPIWDASNGPDVEDPLMYDVGRDALVPFDPDKMTVYNGACTGSNQTTFSTAFYRTVDEVEAGLPPVDAMPCWRGPSAVPMQIMGLDEWSRTGCNEGFLCENNTVNSLPQYCPPIEKCLSGRAAGFVCQNQHLNIGMGPFEPVVCQSGYYCPEGGTKKIECPAGYYCQVGAPQPTACSVGSICPVGSKSQASYVPLLILCVLDMCLVLGVLLLPLRRRLKRQSAHADALKALSQSRIIGMNTQSSPTLSGSTTDVEATSNENLHTGDDLASHLQSFIESMREVTEAAHSGLSFQYTNLSYHPQGAPKATLHNVTGSIERGSLTAVMGGSGAGKSTFINVLMGKLTGTNGSVKVNNVPVNMHSYSKLIGYVPQDDIILPELSIRENIIHSARIRLPRDWNDVQIQSHVDAVINCLELAHVQHSLVGTVGKPFISGGQRKRASIGMELAAAPMAIFLDEPTSGLDATAASSLVRTLQSIARLGISVVVTIHQPRAEIMSMVDELVLLADGQVACHGSESFVRQHFHKLGFEIPASANSGDVITDIITGNGRPYKTTGSISVEWLVANSACSRIYTEDRATPTTIHTNPITKRSKLRLLPRSFLQIIRKRSTQQSLHDPEILAALRQRGASRLKQTWLCLCRAILQQWRYKSSFASEMLLACVPALILGLSVQSRNGMMFRGLYRGGFSILSPAVDVASAPQLSMLTGVAVGLISSAPGVRVFSEEILMQRREADAGHSQVAYFVAKILATMPRMLCACLHFSVVLLFLGRLVVPWGLAFAANLSYFWCIHGVAGLISMLARREDAPLLATMVSLILGILCGAAPNLAQVAKWKLVWLWRMSPGVWLTELYFGELVRPAGYLYQTELAAEAMGLNLNSTARNLAVLLALGVAYRTMAYMALLYARKLRI</sequence>
<keyword evidence="7 9" id="KW-0472">Membrane</keyword>
<feature type="transmembrane region" description="Helical" evidence="9">
    <location>
        <begin position="737"/>
        <end position="755"/>
    </location>
</feature>
<comment type="caution">
    <text evidence="11">The sequence shown here is derived from an EMBL/GenBank/DDBJ whole genome shotgun (WGS) entry which is preliminary data.</text>
</comment>
<evidence type="ECO:0000256" key="6">
    <source>
        <dbReference type="ARBA" id="ARBA00022989"/>
    </source>
</evidence>
<dbReference type="InterPro" id="IPR003593">
    <property type="entry name" value="AAA+_ATPase"/>
</dbReference>
<dbReference type="Pfam" id="PF00005">
    <property type="entry name" value="ABC_tran"/>
    <property type="match status" value="1"/>
</dbReference>
<evidence type="ECO:0000256" key="9">
    <source>
        <dbReference type="SAM" id="Phobius"/>
    </source>
</evidence>
<dbReference type="PROSITE" id="PS00211">
    <property type="entry name" value="ABC_TRANSPORTER_1"/>
    <property type="match status" value="1"/>
</dbReference>
<comment type="subcellular location">
    <subcellularLocation>
        <location evidence="1">Membrane</location>
        <topology evidence="1">Multi-pass membrane protein</topology>
    </subcellularLocation>
</comment>
<reference evidence="11" key="1">
    <citation type="submission" date="2022-10" db="EMBL/GenBank/DDBJ databases">
        <title>Tapping the CABI collections for fungal endophytes: first genome assemblies for Collariella, Neodidymelliopsis, Ascochyta clinopodiicola, Didymella pomorum, Didymosphaeria variabile, Neocosmospora piperis and Neocucurbitaria cava.</title>
        <authorList>
            <person name="Hill R."/>
        </authorList>
    </citation>
    <scope>NUCLEOTIDE SEQUENCE</scope>
    <source>
        <strain evidence="11">IMI 355082</strain>
    </source>
</reference>
<dbReference type="Pfam" id="PF01061">
    <property type="entry name" value="ABC2_membrane"/>
    <property type="match status" value="1"/>
</dbReference>
<feature type="transmembrane region" description="Helical" evidence="9">
    <location>
        <begin position="786"/>
        <end position="806"/>
    </location>
</feature>
<dbReference type="SUPFAM" id="SSF52540">
    <property type="entry name" value="P-loop containing nucleoside triphosphate hydrolases"/>
    <property type="match status" value="1"/>
</dbReference>
<evidence type="ECO:0000256" key="8">
    <source>
        <dbReference type="SAM" id="MobiDB-lite"/>
    </source>
</evidence>
<evidence type="ECO:0000256" key="2">
    <source>
        <dbReference type="ARBA" id="ARBA00022448"/>
    </source>
</evidence>
<feature type="transmembrane region" description="Helical" evidence="9">
    <location>
        <begin position="891"/>
        <end position="911"/>
    </location>
</feature>
<dbReference type="Pfam" id="PF19055">
    <property type="entry name" value="ABC2_membrane_7"/>
    <property type="match status" value="1"/>
</dbReference>
<dbReference type="PANTHER" id="PTHR48041">
    <property type="entry name" value="ABC TRANSPORTER G FAMILY MEMBER 28"/>
    <property type="match status" value="1"/>
</dbReference>
<evidence type="ECO:0000259" key="10">
    <source>
        <dbReference type="PROSITE" id="PS50893"/>
    </source>
</evidence>
<dbReference type="Gene3D" id="3.40.50.300">
    <property type="entry name" value="P-loop containing nucleotide triphosphate hydrolases"/>
    <property type="match status" value="1"/>
</dbReference>
<proteinExistence type="predicted"/>
<dbReference type="OrthoDB" id="66620at2759"/>
<feature type="compositionally biased region" description="Polar residues" evidence="8">
    <location>
        <begin position="1"/>
        <end position="18"/>
    </location>
</feature>
<feature type="region of interest" description="Disordered" evidence="8">
    <location>
        <begin position="1"/>
        <end position="21"/>
    </location>
</feature>
<keyword evidence="4" id="KW-0547">Nucleotide-binding</keyword>
<keyword evidence="5" id="KW-0067">ATP-binding</keyword>
<dbReference type="InterPro" id="IPR017871">
    <property type="entry name" value="ABC_transporter-like_CS"/>
</dbReference>
<dbReference type="PANTHER" id="PTHR48041:SF91">
    <property type="entry name" value="ABC TRANSPORTER G FAMILY MEMBER 28"/>
    <property type="match status" value="1"/>
</dbReference>
<dbReference type="CDD" id="cd03213">
    <property type="entry name" value="ABCG_EPDR"/>
    <property type="match status" value="1"/>
</dbReference>
<dbReference type="InterPro" id="IPR027417">
    <property type="entry name" value="P-loop_NTPase"/>
</dbReference>
<dbReference type="Proteomes" id="UP001140453">
    <property type="component" value="Unassembled WGS sequence"/>
</dbReference>
<dbReference type="GO" id="GO:0016887">
    <property type="term" value="F:ATP hydrolysis activity"/>
    <property type="evidence" value="ECO:0007669"/>
    <property type="project" value="InterPro"/>
</dbReference>
<feature type="transmembrane region" description="Helical" evidence="9">
    <location>
        <begin position="966"/>
        <end position="987"/>
    </location>
</feature>
<dbReference type="FunFam" id="3.40.50.300:FF:000367">
    <property type="entry name" value="ABC transporter G family member 24"/>
    <property type="match status" value="1"/>
</dbReference>